<gene>
    <name evidence="1" type="ORF">E2F46_06130</name>
</gene>
<dbReference type="Proteomes" id="UP000294796">
    <property type="component" value="Unassembled WGS sequence"/>
</dbReference>
<keyword evidence="2" id="KW-1185">Reference proteome</keyword>
<reference evidence="1 2" key="1">
    <citation type="submission" date="2019-03" db="EMBL/GenBank/DDBJ databases">
        <title>Luteimonas zhaokaii sp.nov., isolated from the rectal contents of Plateau pika in Yushu, Qinghai Province, China.</title>
        <authorList>
            <person name="Zhang G."/>
        </authorList>
    </citation>
    <scope>NUCLEOTIDE SEQUENCE [LARGE SCALE GENOMIC DNA]</scope>
    <source>
        <strain evidence="1 2">B9</strain>
    </source>
</reference>
<accession>A0A4V6PLQ2</accession>
<dbReference type="AlphaFoldDB" id="A0A4V6PLQ2"/>
<protein>
    <submittedName>
        <fullName evidence="1">Uncharacterized protein</fullName>
    </submittedName>
</protein>
<organism evidence="1 2">
    <name type="scientific">Luteimonas aestuarii</name>
    <dbReference type="NCBI Taxonomy" id="453837"/>
    <lineage>
        <taxon>Bacteria</taxon>
        <taxon>Pseudomonadati</taxon>
        <taxon>Pseudomonadota</taxon>
        <taxon>Gammaproteobacteria</taxon>
        <taxon>Lysobacterales</taxon>
        <taxon>Lysobacteraceae</taxon>
        <taxon>Luteimonas</taxon>
    </lineage>
</organism>
<comment type="caution">
    <text evidence="1">The sequence shown here is derived from an EMBL/GenBank/DDBJ whole genome shotgun (WGS) entry which is preliminary data.</text>
</comment>
<dbReference type="EMBL" id="SMTF01000003">
    <property type="protein sequence ID" value="TDK26172.1"/>
    <property type="molecule type" value="Genomic_DNA"/>
</dbReference>
<name>A0A4V6PLQ2_9GAMM</name>
<proteinExistence type="predicted"/>
<evidence type="ECO:0000313" key="2">
    <source>
        <dbReference type="Proteomes" id="UP000294796"/>
    </source>
</evidence>
<evidence type="ECO:0000313" key="1">
    <source>
        <dbReference type="EMBL" id="TDK26172.1"/>
    </source>
</evidence>
<sequence length="102" mass="10507">MATEGVLNDRPDTFAATSGVFTHCGNILPIGIEAHAFEPSGYLTIADDMAAGAAAVLRLARLRGENDEDPAGTLDAALAAADVLLQLSRIVSATACTHSLKK</sequence>
<dbReference type="RefSeq" id="WP_133321204.1">
    <property type="nucleotide sequence ID" value="NZ_SMTF01000003.1"/>
</dbReference>